<dbReference type="Proteomes" id="UP000649617">
    <property type="component" value="Unassembled WGS sequence"/>
</dbReference>
<comment type="caution">
    <text evidence="2">The sequence shown here is derived from an EMBL/GenBank/DDBJ whole genome shotgun (WGS) entry which is preliminary data.</text>
</comment>
<keyword evidence="1" id="KW-0472">Membrane</keyword>
<protein>
    <submittedName>
        <fullName evidence="2">Uncharacterized protein</fullName>
    </submittedName>
</protein>
<gene>
    <name evidence="2" type="ORF">SPIL2461_LOCUS267</name>
</gene>
<keyword evidence="3" id="KW-1185">Reference proteome</keyword>
<reference evidence="2" key="1">
    <citation type="submission" date="2021-02" db="EMBL/GenBank/DDBJ databases">
        <authorList>
            <person name="Dougan E. K."/>
            <person name="Rhodes N."/>
            <person name="Thang M."/>
            <person name="Chan C."/>
        </authorList>
    </citation>
    <scope>NUCLEOTIDE SEQUENCE</scope>
</reference>
<feature type="transmembrane region" description="Helical" evidence="1">
    <location>
        <begin position="12"/>
        <end position="35"/>
    </location>
</feature>
<dbReference type="EMBL" id="CAJNIZ010000104">
    <property type="protein sequence ID" value="CAE7153631.1"/>
    <property type="molecule type" value="Genomic_DNA"/>
</dbReference>
<name>A0A812IQI6_SYMPI</name>
<proteinExistence type="predicted"/>
<accession>A0A812IQI6</accession>
<sequence length="237" mass="25320">MGAAIAGLAVEEIILLVVSGAALTTLGVCGAVALANSTQNCSCGAAPTIPQANSKNFKIQAASDISSLSLVSAKLIGETVQNSKVPFSFSFLIGKGDSNGKPAYHAGVLMEGSFDVSGSAFNFMFVDRWQDGVVVTFYKTKQQALDRLRKIRVGEIPLTDCSETPEYASISPATAMTTFIHDELKRVLDMRSFSKPEDLQKMKLTNCIVFAMRAGILLAAEEKDHFLQQALSAISDD</sequence>
<evidence type="ECO:0000256" key="1">
    <source>
        <dbReference type="SAM" id="Phobius"/>
    </source>
</evidence>
<keyword evidence="1" id="KW-1133">Transmembrane helix</keyword>
<evidence type="ECO:0000313" key="2">
    <source>
        <dbReference type="EMBL" id="CAE7153631.1"/>
    </source>
</evidence>
<evidence type="ECO:0000313" key="3">
    <source>
        <dbReference type="Proteomes" id="UP000649617"/>
    </source>
</evidence>
<organism evidence="2 3">
    <name type="scientific">Symbiodinium pilosum</name>
    <name type="common">Dinoflagellate</name>
    <dbReference type="NCBI Taxonomy" id="2952"/>
    <lineage>
        <taxon>Eukaryota</taxon>
        <taxon>Sar</taxon>
        <taxon>Alveolata</taxon>
        <taxon>Dinophyceae</taxon>
        <taxon>Suessiales</taxon>
        <taxon>Symbiodiniaceae</taxon>
        <taxon>Symbiodinium</taxon>
    </lineage>
</organism>
<dbReference type="AlphaFoldDB" id="A0A812IQI6"/>
<keyword evidence="1" id="KW-0812">Transmembrane</keyword>